<comment type="subcellular location">
    <subcellularLocation>
        <location evidence="1">Membrane</location>
    </subcellularLocation>
</comment>
<keyword evidence="4 6" id="KW-0472">Membrane</keyword>
<dbReference type="SUPFAM" id="SSF81321">
    <property type="entry name" value="Family A G protein-coupled receptor-like"/>
    <property type="match status" value="1"/>
</dbReference>
<evidence type="ECO:0000256" key="2">
    <source>
        <dbReference type="ARBA" id="ARBA00022692"/>
    </source>
</evidence>
<name>A0A816CC42_9BILA</name>
<evidence type="ECO:0000256" key="5">
    <source>
        <dbReference type="SAM" id="MobiDB-lite"/>
    </source>
</evidence>
<evidence type="ECO:0000259" key="7">
    <source>
        <dbReference type="PROSITE" id="PS50262"/>
    </source>
</evidence>
<evidence type="ECO:0000256" key="3">
    <source>
        <dbReference type="ARBA" id="ARBA00022989"/>
    </source>
</evidence>
<feature type="transmembrane region" description="Helical" evidence="6">
    <location>
        <begin position="201"/>
        <end position="222"/>
    </location>
</feature>
<dbReference type="GO" id="GO:0004930">
    <property type="term" value="F:G protein-coupled receptor activity"/>
    <property type="evidence" value="ECO:0007669"/>
    <property type="project" value="InterPro"/>
</dbReference>
<dbReference type="PRINTS" id="PR00237">
    <property type="entry name" value="GPCRRHODOPSN"/>
</dbReference>
<protein>
    <recommendedName>
        <fullName evidence="7">G-protein coupled receptors family 1 profile domain-containing protein</fullName>
    </recommendedName>
</protein>
<gene>
    <name evidence="8" type="ORF">CJN711_LOCUS37692</name>
</gene>
<evidence type="ECO:0000256" key="4">
    <source>
        <dbReference type="ARBA" id="ARBA00023136"/>
    </source>
</evidence>
<dbReference type="InterPro" id="IPR000276">
    <property type="entry name" value="GPCR_Rhodpsn"/>
</dbReference>
<feature type="transmembrane region" description="Helical" evidence="6">
    <location>
        <begin position="52"/>
        <end position="72"/>
    </location>
</feature>
<evidence type="ECO:0000256" key="6">
    <source>
        <dbReference type="SAM" id="Phobius"/>
    </source>
</evidence>
<feature type="transmembrane region" description="Helical" evidence="6">
    <location>
        <begin position="161"/>
        <end position="181"/>
    </location>
</feature>
<dbReference type="InterPro" id="IPR017452">
    <property type="entry name" value="GPCR_Rhodpsn_7TM"/>
</dbReference>
<feature type="transmembrane region" description="Helical" evidence="6">
    <location>
        <begin position="84"/>
        <end position="106"/>
    </location>
</feature>
<feature type="compositionally biased region" description="Polar residues" evidence="5">
    <location>
        <begin position="365"/>
        <end position="375"/>
    </location>
</feature>
<dbReference type="AlphaFoldDB" id="A0A816CC42"/>
<accession>A0A816CC42</accession>
<evidence type="ECO:0000256" key="1">
    <source>
        <dbReference type="ARBA" id="ARBA00004370"/>
    </source>
</evidence>
<keyword evidence="2 6" id="KW-0812">Transmembrane</keyword>
<keyword evidence="3 6" id="KW-1133">Transmembrane helix</keyword>
<reference evidence="8" key="1">
    <citation type="submission" date="2021-02" db="EMBL/GenBank/DDBJ databases">
        <authorList>
            <person name="Nowell W R."/>
        </authorList>
    </citation>
    <scope>NUCLEOTIDE SEQUENCE</scope>
</reference>
<dbReference type="Proteomes" id="UP000663855">
    <property type="component" value="Unassembled WGS sequence"/>
</dbReference>
<dbReference type="Gene3D" id="1.20.1070.10">
    <property type="entry name" value="Rhodopsin 7-helix transmembrane proteins"/>
    <property type="match status" value="2"/>
</dbReference>
<dbReference type="EMBL" id="CAJNOV010018393">
    <property type="protein sequence ID" value="CAF1619469.1"/>
    <property type="molecule type" value="Genomic_DNA"/>
</dbReference>
<sequence>MCLYQNLGKVQLTMTNISTAATKTITSAINLPNHYYKFRNIHNILTQISFPYIFIIVCLGLITNTLTIVLLSKGFVTKNLKHKWTLIALALGDLVHNIALLIRIIHDIIYGKIEYICIAISFLSHLAELLSACFTVLFTVQRYAAVRYPLQAAFSARSSPITSLLSVFICSIAFCIALSYFNLYIDCHEELKLTWFCADALLSFIIPFSLILIFNILIVNLIRKHARSPFTVQPMSLQANRPVKNDMRYKFRRNNRSKESFSITGSYGVTRTSHGTLIETDIDRRLSSNISLMKNNKSNTSSIRMTSRSPCGISNETEFLASEQSLPMLPPERVNSDCLPNTHPISTSPQTNKPEQDVQRKGQHRSSNINPSRRVSHLSNDLDFVSNKSSQTTQSIRVTRMLVLVSTCFLILNAPAHLCVIALKIYTGFDLQVYNEHAELDQFRQRKNLTSTQMKNFVFVQEKSNKMVENKLVSDYDMDIIDDPITIHLFYIVTLITQLISYASYSINFFLYSFSGVAFRTSLRQIFNKLR</sequence>
<proteinExistence type="predicted"/>
<dbReference type="PROSITE" id="PS50262">
    <property type="entry name" value="G_PROTEIN_RECEP_F1_2"/>
    <property type="match status" value="1"/>
</dbReference>
<comment type="caution">
    <text evidence="8">The sequence shown here is derived from an EMBL/GenBank/DDBJ whole genome shotgun (WGS) entry which is preliminary data.</text>
</comment>
<dbReference type="GO" id="GO:0016020">
    <property type="term" value="C:membrane"/>
    <property type="evidence" value="ECO:0007669"/>
    <property type="project" value="UniProtKB-SubCell"/>
</dbReference>
<dbReference type="PANTHER" id="PTHR46641">
    <property type="entry name" value="FMRFAMIDE RECEPTOR-RELATED"/>
    <property type="match status" value="1"/>
</dbReference>
<feature type="region of interest" description="Disordered" evidence="5">
    <location>
        <begin position="322"/>
        <end position="375"/>
    </location>
</feature>
<dbReference type="InterPro" id="IPR052954">
    <property type="entry name" value="GPCR-Ligand_Int"/>
</dbReference>
<feature type="transmembrane region" description="Helical" evidence="6">
    <location>
        <begin position="401"/>
        <end position="426"/>
    </location>
</feature>
<feature type="compositionally biased region" description="Polar residues" evidence="5">
    <location>
        <begin position="343"/>
        <end position="353"/>
    </location>
</feature>
<feature type="transmembrane region" description="Helical" evidence="6">
    <location>
        <begin position="489"/>
        <end position="514"/>
    </location>
</feature>
<organism evidence="8 9">
    <name type="scientific">Rotaria magnacalcarata</name>
    <dbReference type="NCBI Taxonomy" id="392030"/>
    <lineage>
        <taxon>Eukaryota</taxon>
        <taxon>Metazoa</taxon>
        <taxon>Spiralia</taxon>
        <taxon>Gnathifera</taxon>
        <taxon>Rotifera</taxon>
        <taxon>Eurotatoria</taxon>
        <taxon>Bdelloidea</taxon>
        <taxon>Philodinida</taxon>
        <taxon>Philodinidae</taxon>
        <taxon>Rotaria</taxon>
    </lineage>
</organism>
<evidence type="ECO:0000313" key="9">
    <source>
        <dbReference type="Proteomes" id="UP000663855"/>
    </source>
</evidence>
<feature type="transmembrane region" description="Helical" evidence="6">
    <location>
        <begin position="118"/>
        <end position="140"/>
    </location>
</feature>
<dbReference type="PANTHER" id="PTHR46641:SF25">
    <property type="entry name" value="CNMAMIDE RECEPTOR-RELATED"/>
    <property type="match status" value="1"/>
</dbReference>
<dbReference type="Pfam" id="PF00001">
    <property type="entry name" value="7tm_1"/>
    <property type="match status" value="1"/>
</dbReference>
<evidence type="ECO:0000313" key="8">
    <source>
        <dbReference type="EMBL" id="CAF1619469.1"/>
    </source>
</evidence>
<feature type="domain" description="G-protein coupled receptors family 1 profile" evidence="7">
    <location>
        <begin position="63"/>
        <end position="512"/>
    </location>
</feature>